<evidence type="ECO:0000256" key="3">
    <source>
        <dbReference type="ARBA" id="ARBA00038336"/>
    </source>
</evidence>
<name>A0ABD0P782_CIRMR</name>
<dbReference type="EMBL" id="JAMKFB020000017">
    <property type="protein sequence ID" value="KAL0169948.1"/>
    <property type="molecule type" value="Genomic_DNA"/>
</dbReference>
<dbReference type="AlphaFoldDB" id="A0ABD0P782"/>
<dbReference type="Gene3D" id="1.25.40.10">
    <property type="entry name" value="Tetratricopeptide repeat domain"/>
    <property type="match status" value="3"/>
</dbReference>
<dbReference type="PANTHER" id="PTHR10271:SF14">
    <property type="entry name" value="INTERFERON-INDUCED PROTEIN WITH TETRATRICOPEPTIDE REPEATS-RELATED"/>
    <property type="match status" value="1"/>
</dbReference>
<reference evidence="4 5" key="1">
    <citation type="submission" date="2024-05" db="EMBL/GenBank/DDBJ databases">
        <title>Genome sequencing and assembly of Indian major carp, Cirrhinus mrigala (Hamilton, 1822).</title>
        <authorList>
            <person name="Mohindra V."/>
            <person name="Chowdhury L.M."/>
            <person name="Lal K."/>
            <person name="Jena J.K."/>
        </authorList>
    </citation>
    <scope>NUCLEOTIDE SEQUENCE [LARGE SCALE GENOMIC DNA]</scope>
    <source>
        <strain evidence="4">CM1030</strain>
        <tissue evidence="4">Blood</tissue>
    </source>
</reference>
<gene>
    <name evidence="4" type="ORF">M9458_034544</name>
</gene>
<dbReference type="SUPFAM" id="SSF48452">
    <property type="entry name" value="TPR-like"/>
    <property type="match status" value="2"/>
</dbReference>
<protein>
    <submittedName>
        <fullName evidence="4">Uncharacterized protein</fullName>
    </submittedName>
</protein>
<dbReference type="InterPro" id="IPR011990">
    <property type="entry name" value="TPR-like_helical_dom_sf"/>
</dbReference>
<dbReference type="PANTHER" id="PTHR10271">
    <property type="entry name" value="INTERFERON-INDUCED PROTEIN WITH TETRATRICOPEPTIDE REPEATS"/>
    <property type="match status" value="1"/>
</dbReference>
<accession>A0ABD0P782</accession>
<evidence type="ECO:0000256" key="1">
    <source>
        <dbReference type="ARBA" id="ARBA00022737"/>
    </source>
</evidence>
<evidence type="ECO:0000313" key="4">
    <source>
        <dbReference type="EMBL" id="KAL0169948.1"/>
    </source>
</evidence>
<dbReference type="GO" id="GO:0051707">
    <property type="term" value="P:response to other organism"/>
    <property type="evidence" value="ECO:0007669"/>
    <property type="project" value="UniProtKB-ARBA"/>
</dbReference>
<dbReference type="Proteomes" id="UP001529510">
    <property type="component" value="Unassembled WGS sequence"/>
</dbReference>
<feature type="non-terminal residue" evidence="4">
    <location>
        <position position="1"/>
    </location>
</feature>
<comment type="caution">
    <text evidence="4">The sequence shown here is derived from an EMBL/GenBank/DDBJ whole genome shotgun (WGS) entry which is preliminary data.</text>
</comment>
<comment type="similarity">
    <text evidence="3">Belongs to the IFIT family.</text>
</comment>
<organism evidence="4 5">
    <name type="scientific">Cirrhinus mrigala</name>
    <name type="common">Mrigala</name>
    <dbReference type="NCBI Taxonomy" id="683832"/>
    <lineage>
        <taxon>Eukaryota</taxon>
        <taxon>Metazoa</taxon>
        <taxon>Chordata</taxon>
        <taxon>Craniata</taxon>
        <taxon>Vertebrata</taxon>
        <taxon>Euteleostomi</taxon>
        <taxon>Actinopterygii</taxon>
        <taxon>Neopterygii</taxon>
        <taxon>Teleostei</taxon>
        <taxon>Ostariophysi</taxon>
        <taxon>Cypriniformes</taxon>
        <taxon>Cyprinidae</taxon>
        <taxon>Labeoninae</taxon>
        <taxon>Labeonini</taxon>
        <taxon>Cirrhinus</taxon>
    </lineage>
</organism>
<evidence type="ECO:0000256" key="2">
    <source>
        <dbReference type="ARBA" id="ARBA00022803"/>
    </source>
</evidence>
<sequence>LTWKQSLSFSSPLKSLLEKLECHFTWDLGCNKNELQDLQRNMQDKREQGCTWLVNYYNLLGYIQQALGSNSEALKYLQKAESVMQEQGKEEAGVRLQINKANLAWIYFYLGEMDKSKGYLEEVERLQRMHPAPPGCTLHPEVSGEKGWTLVKFDKYNKCKAIDCFKMALVAEPERNEWHKGLAIAMTKANVNNKCPLELKADILNQVKIAHEHEPNSLFLHALYLLKQFEVQPGDSEGEIQGLLERTLESGDLEGLSNILKYFGKISVDTAIKEAERVQEKFPNSTLALKHLANCYKWKVYKVNEDNQDSEPFARKSIGLFEEVVRHYPHSLREKVALASMHYYAGNSERADEIYQQLLSEQDLSLYRQQYIYYYYAWHLFISKRNQKSINFHMKAAEIQNISHEKQKSIRILQKVAENGKNPRCEEIKHFLERIG</sequence>
<dbReference type="InterPro" id="IPR019734">
    <property type="entry name" value="TPR_rpt"/>
</dbReference>
<proteinExistence type="inferred from homology"/>
<evidence type="ECO:0000313" key="5">
    <source>
        <dbReference type="Proteomes" id="UP001529510"/>
    </source>
</evidence>
<keyword evidence="1" id="KW-0677">Repeat</keyword>
<keyword evidence="5" id="KW-1185">Reference proteome</keyword>
<dbReference type="Pfam" id="PF13181">
    <property type="entry name" value="TPR_8"/>
    <property type="match status" value="2"/>
</dbReference>
<dbReference type="FunFam" id="1.25.40.10:FF:000032">
    <property type="entry name" value="Interferon-induced protein with tetratricopeptide repeats 5"/>
    <property type="match status" value="1"/>
</dbReference>
<keyword evidence="2" id="KW-0802">TPR repeat</keyword>